<comment type="caution">
    <text evidence="2">The sequence shown here is derived from an EMBL/GenBank/DDBJ whole genome shotgun (WGS) entry which is preliminary data.</text>
</comment>
<name>A0ABX0YTJ5_STRTL</name>
<reference evidence="2 3" key="1">
    <citation type="submission" date="2020-03" db="EMBL/GenBank/DDBJ databases">
        <title>WGS of actinomycetes isolated from Thailand.</title>
        <authorList>
            <person name="Thawai C."/>
        </authorList>
    </citation>
    <scope>NUCLEOTIDE SEQUENCE [LARGE SCALE GENOMIC DNA]</scope>
    <source>
        <strain evidence="2 3">NBRC 13905</strain>
    </source>
</reference>
<keyword evidence="3" id="KW-1185">Reference proteome</keyword>
<feature type="chain" id="PRO_5047347120" description="Secreted protein" evidence="1">
    <location>
        <begin position="28"/>
        <end position="59"/>
    </location>
</feature>
<feature type="signal peptide" evidence="1">
    <location>
        <begin position="1"/>
        <end position="27"/>
    </location>
</feature>
<evidence type="ECO:0000256" key="1">
    <source>
        <dbReference type="SAM" id="SignalP"/>
    </source>
</evidence>
<evidence type="ECO:0008006" key="4">
    <source>
        <dbReference type="Google" id="ProtNLM"/>
    </source>
</evidence>
<evidence type="ECO:0000313" key="2">
    <source>
        <dbReference type="EMBL" id="NJP15896.1"/>
    </source>
</evidence>
<keyword evidence="1" id="KW-0732">Signal</keyword>
<sequence>MLTSRVLRMTAAALLSVGAAAFSVAVADHGRNVSGIVEARHGKDMDDPVFAADDVTWGK</sequence>
<organism evidence="2 3">
    <name type="scientific">Streptomyces thermoviolaceus subsp. thermoviolaceus</name>
    <dbReference type="NCBI Taxonomy" id="66860"/>
    <lineage>
        <taxon>Bacteria</taxon>
        <taxon>Bacillati</taxon>
        <taxon>Actinomycetota</taxon>
        <taxon>Actinomycetes</taxon>
        <taxon>Kitasatosporales</taxon>
        <taxon>Streptomycetaceae</taxon>
        <taxon>Streptomyces</taxon>
    </lineage>
</organism>
<gene>
    <name evidence="2" type="ORF">HCJ95_16770</name>
</gene>
<accession>A0ABX0YTJ5</accession>
<proteinExistence type="predicted"/>
<dbReference type="RefSeq" id="WP_125496598.1">
    <property type="nucleotide sequence ID" value="NZ_BMVZ01000011.1"/>
</dbReference>
<dbReference type="EMBL" id="JAATEL010000017">
    <property type="protein sequence ID" value="NJP15896.1"/>
    <property type="molecule type" value="Genomic_DNA"/>
</dbReference>
<protein>
    <recommendedName>
        <fullName evidence="4">Secreted protein</fullName>
    </recommendedName>
</protein>
<dbReference type="Proteomes" id="UP000635996">
    <property type="component" value="Unassembled WGS sequence"/>
</dbReference>
<evidence type="ECO:0000313" key="3">
    <source>
        <dbReference type="Proteomes" id="UP000635996"/>
    </source>
</evidence>